<dbReference type="Proteomes" id="UP000092583">
    <property type="component" value="Unassembled WGS sequence"/>
</dbReference>
<feature type="compositionally biased region" description="Basic and acidic residues" evidence="1">
    <location>
        <begin position="409"/>
        <end position="421"/>
    </location>
</feature>
<gene>
    <name evidence="2" type="ORF">L486_01044</name>
</gene>
<evidence type="ECO:0000256" key="1">
    <source>
        <dbReference type="SAM" id="MobiDB-lite"/>
    </source>
</evidence>
<feature type="compositionally biased region" description="Low complexity" evidence="1">
    <location>
        <begin position="312"/>
        <end position="331"/>
    </location>
</feature>
<dbReference type="EMBL" id="KI669459">
    <property type="protein sequence ID" value="OCF61396.1"/>
    <property type="molecule type" value="Genomic_DNA"/>
</dbReference>
<dbReference type="OrthoDB" id="2565386at2759"/>
<feature type="region of interest" description="Disordered" evidence="1">
    <location>
        <begin position="240"/>
        <end position="499"/>
    </location>
</feature>
<evidence type="ECO:0000313" key="2">
    <source>
        <dbReference type="EMBL" id="OCF61396.1"/>
    </source>
</evidence>
<protein>
    <submittedName>
        <fullName evidence="2">Uncharacterized protein</fullName>
    </submittedName>
</protein>
<dbReference type="AlphaFoldDB" id="A0A1B9J0T3"/>
<evidence type="ECO:0000313" key="3">
    <source>
        <dbReference type="Proteomes" id="UP000092583"/>
    </source>
</evidence>
<feature type="compositionally biased region" description="Basic and acidic residues" evidence="1">
    <location>
        <begin position="250"/>
        <end position="269"/>
    </location>
</feature>
<name>A0A1B9J0T3_9TREE</name>
<feature type="compositionally biased region" description="Acidic residues" evidence="1">
    <location>
        <begin position="148"/>
        <end position="160"/>
    </location>
</feature>
<feature type="compositionally biased region" description="Low complexity" evidence="1">
    <location>
        <begin position="422"/>
        <end position="433"/>
    </location>
</feature>
<keyword evidence="3" id="KW-1185">Reference proteome</keyword>
<feature type="region of interest" description="Disordered" evidence="1">
    <location>
        <begin position="177"/>
        <end position="216"/>
    </location>
</feature>
<sequence>MDYQYHQEGWGPLQQPFTTFPLYSSLRATDISDNEAIGSSTSFVHGDHQGFSQLPSYPFSTLPTIAPQTNSDINLYQPRYVPTLTEIPQTPVNSCNSALPPSISPRDIHIPRYNGLEVAIPDSSFLPDSAPSPLFTYSKKNDGQAMEADTDTESDSDSEYGFEPARQVSRSLLNDLTASNSPISSSRPQINGYADQPIVPEDQRTPGKSTPIPAEELPVEMSQIVLPALVNVPTISNNKKSLVGKRKRQSAFDRKKEDMITQTPGDKKPTSGRQVLLAKKAKPGRRPRSTKAAGTKKGSANGGKQKGKTVTSPLPASSSDSLSSYPQSSLPGQHATTRKANASSSLARSRTIDAGTLPPLSSPETGPKPKLRSRSKSKPTSTSKSRAKKKVVAKTMTVEPKSVSKTGKKLKEVSQLGEKDPSSPISSCPSSDASDSDGEDEDYRPSPSPAVGETEDQLDPDLPSPVNHKKKRSRSEEADDEEWGAIQKKGKREMDREPQMLIQEAGDIPVIERKLNKARNQLYHSGRQEQNVRAQSKYRNKIKARSDLVLEFAQEIFPKVRNTPAAKKMMKKLEELDHNFAEEKFGKL</sequence>
<feature type="compositionally biased region" description="Polar residues" evidence="1">
    <location>
        <begin position="177"/>
        <end position="189"/>
    </location>
</feature>
<feature type="compositionally biased region" description="Basic residues" evidence="1">
    <location>
        <begin position="279"/>
        <end position="289"/>
    </location>
</feature>
<accession>A0A1B9J0T3</accession>
<reference evidence="3" key="2">
    <citation type="submission" date="2013-12" db="EMBL/GenBank/DDBJ databases">
        <title>Evolution of pathogenesis and genome organization in the Tremellales.</title>
        <authorList>
            <person name="Cuomo C."/>
            <person name="Litvintseva A."/>
            <person name="Heitman J."/>
            <person name="Chen Y."/>
            <person name="Sun S."/>
            <person name="Springer D."/>
            <person name="Dromer F."/>
            <person name="Young S."/>
            <person name="Zeng Q."/>
            <person name="Chapman S."/>
            <person name="Gujja S."/>
            <person name="Saif S."/>
            <person name="Birren B."/>
        </authorList>
    </citation>
    <scope>NUCLEOTIDE SEQUENCE [LARGE SCALE GENOMIC DNA]</scope>
    <source>
        <strain evidence="3">CBS 10435</strain>
    </source>
</reference>
<feature type="compositionally biased region" description="Polar residues" evidence="1">
    <location>
        <begin position="334"/>
        <end position="348"/>
    </location>
</feature>
<feature type="region of interest" description="Disordered" evidence="1">
    <location>
        <begin position="135"/>
        <end position="162"/>
    </location>
</feature>
<organism evidence="2 3">
    <name type="scientific">Kwoniella mangroviensis CBS 10435</name>
    <dbReference type="NCBI Taxonomy" id="1331196"/>
    <lineage>
        <taxon>Eukaryota</taxon>
        <taxon>Fungi</taxon>
        <taxon>Dikarya</taxon>
        <taxon>Basidiomycota</taxon>
        <taxon>Agaricomycotina</taxon>
        <taxon>Tremellomycetes</taxon>
        <taxon>Tremellales</taxon>
        <taxon>Cryptococcaceae</taxon>
        <taxon>Kwoniella</taxon>
    </lineage>
</organism>
<reference evidence="2 3" key="1">
    <citation type="submission" date="2013-07" db="EMBL/GenBank/DDBJ databases">
        <title>The Genome Sequence of Kwoniella mangroviensis CBS10435.</title>
        <authorList>
            <consortium name="The Broad Institute Genome Sequencing Platform"/>
            <person name="Cuomo C."/>
            <person name="Litvintseva A."/>
            <person name="Chen Y."/>
            <person name="Heitman J."/>
            <person name="Sun S."/>
            <person name="Springer D."/>
            <person name="Dromer F."/>
            <person name="Young S.K."/>
            <person name="Zeng Q."/>
            <person name="Gargeya S."/>
            <person name="Fitzgerald M."/>
            <person name="Abouelleil A."/>
            <person name="Alvarado L."/>
            <person name="Berlin A.M."/>
            <person name="Chapman S.B."/>
            <person name="Dewar J."/>
            <person name="Goldberg J."/>
            <person name="Griggs A."/>
            <person name="Gujja S."/>
            <person name="Hansen M."/>
            <person name="Howarth C."/>
            <person name="Imamovic A."/>
            <person name="Larimer J."/>
            <person name="McCowan C."/>
            <person name="Murphy C."/>
            <person name="Pearson M."/>
            <person name="Priest M."/>
            <person name="Roberts A."/>
            <person name="Saif S."/>
            <person name="Shea T."/>
            <person name="Sykes S."/>
            <person name="Wortman J."/>
            <person name="Nusbaum C."/>
            <person name="Birren B."/>
        </authorList>
    </citation>
    <scope>NUCLEOTIDE SEQUENCE [LARGE SCALE GENOMIC DNA]</scope>
    <source>
        <strain evidence="2 3">CBS 10435</strain>
    </source>
</reference>
<proteinExistence type="predicted"/>